<dbReference type="Gene3D" id="3.40.50.300">
    <property type="entry name" value="P-loop containing nucleotide triphosphate hydrolases"/>
    <property type="match status" value="1"/>
</dbReference>
<protein>
    <submittedName>
        <fullName evidence="2">Sulfotransferase family protein</fullName>
    </submittedName>
</protein>
<dbReference type="EMBL" id="FNAK01000009">
    <property type="protein sequence ID" value="SDE67930.1"/>
    <property type="molecule type" value="Genomic_DNA"/>
</dbReference>
<dbReference type="SUPFAM" id="SSF52540">
    <property type="entry name" value="P-loop containing nucleoside triphosphate hydrolases"/>
    <property type="match status" value="1"/>
</dbReference>
<dbReference type="OrthoDB" id="9800698at2"/>
<dbReference type="RefSeq" id="WP_068303248.1">
    <property type="nucleotide sequence ID" value="NZ_FNAK01000009.1"/>
</dbReference>
<dbReference type="AlphaFoldDB" id="A0A1G7EW81"/>
<dbReference type="Pfam" id="PF13469">
    <property type="entry name" value="Sulfotransfer_3"/>
    <property type="match status" value="1"/>
</dbReference>
<dbReference type="PANTHER" id="PTHR12788">
    <property type="entry name" value="PROTEIN-TYROSINE SULFOTRANSFERASE 2"/>
    <property type="match status" value="1"/>
</dbReference>
<reference evidence="2 3" key="1">
    <citation type="submission" date="2016-10" db="EMBL/GenBank/DDBJ databases">
        <authorList>
            <person name="de Groot N.N."/>
        </authorList>
    </citation>
    <scope>NUCLEOTIDE SEQUENCE [LARGE SCALE GENOMIC DNA]</scope>
    <source>
        <strain evidence="2 3">CGMCC 1.9109</strain>
    </source>
</reference>
<keyword evidence="3" id="KW-1185">Reference proteome</keyword>
<keyword evidence="1 2" id="KW-0808">Transferase</keyword>
<proteinExistence type="predicted"/>
<dbReference type="InterPro" id="IPR027417">
    <property type="entry name" value="P-loop_NTPase"/>
</dbReference>
<evidence type="ECO:0000313" key="2">
    <source>
        <dbReference type="EMBL" id="SDE67930.1"/>
    </source>
</evidence>
<dbReference type="Proteomes" id="UP000183685">
    <property type="component" value="Unassembled WGS sequence"/>
</dbReference>
<sequence length="232" mass="26645">MPRSGTSLLERVLASLPEVRAGGECKALALVATGHHQDVLRKHAPEPRALDSEAWQAMASDYWNATWVQGRFVTDKLPQNYANLGWGMKMFPTAPIIHLKRDPRDIGWSIYKRFMRVTFAYATKQESMAHAIRQCEDYMDYWKSVAPGRILTVQYEGLVQNPESMTRKITEFCGLEWTDACLSPEKLDIPSFTLSEQQVREPINTKGLGRWKEYEEFLQPMIRALDEYGLLT</sequence>
<dbReference type="GO" id="GO:0008476">
    <property type="term" value="F:protein-tyrosine sulfotransferase activity"/>
    <property type="evidence" value="ECO:0007669"/>
    <property type="project" value="InterPro"/>
</dbReference>
<dbReference type="PANTHER" id="PTHR12788:SF10">
    <property type="entry name" value="PROTEIN-TYROSINE SULFOTRANSFERASE"/>
    <property type="match status" value="1"/>
</dbReference>
<gene>
    <name evidence="2" type="ORF">SAMN04488071_3512</name>
</gene>
<evidence type="ECO:0000256" key="1">
    <source>
        <dbReference type="ARBA" id="ARBA00022679"/>
    </source>
</evidence>
<organism evidence="2 3">
    <name type="scientific">Kordiimonas lacus</name>
    <dbReference type="NCBI Taxonomy" id="637679"/>
    <lineage>
        <taxon>Bacteria</taxon>
        <taxon>Pseudomonadati</taxon>
        <taxon>Pseudomonadota</taxon>
        <taxon>Alphaproteobacteria</taxon>
        <taxon>Kordiimonadales</taxon>
        <taxon>Kordiimonadaceae</taxon>
        <taxon>Kordiimonas</taxon>
    </lineage>
</organism>
<dbReference type="STRING" id="637679.GCA_001550055_01484"/>
<name>A0A1G7EW81_9PROT</name>
<evidence type="ECO:0000313" key="3">
    <source>
        <dbReference type="Proteomes" id="UP000183685"/>
    </source>
</evidence>
<dbReference type="InterPro" id="IPR026634">
    <property type="entry name" value="TPST-like"/>
</dbReference>
<accession>A0A1G7EW81</accession>